<comment type="caution">
    <text evidence="5">The sequence shown here is derived from an EMBL/GenBank/DDBJ whole genome shotgun (WGS) entry which is preliminary data.</text>
</comment>
<dbReference type="InterPro" id="IPR032528">
    <property type="entry name" value="Ribosom_S30AE_C"/>
</dbReference>
<protein>
    <recommendedName>
        <fullName evidence="3">Ribosome hibernation promoting factor</fullName>
    </recommendedName>
</protein>
<dbReference type="InterPro" id="IPR036567">
    <property type="entry name" value="RHF-like"/>
</dbReference>
<evidence type="ECO:0000313" key="5">
    <source>
        <dbReference type="EMBL" id="RXS95392.1"/>
    </source>
</evidence>
<dbReference type="InterPro" id="IPR050574">
    <property type="entry name" value="HPF/YfiA_ribosome-assoc"/>
</dbReference>
<dbReference type="NCBIfam" id="TIGR00741">
    <property type="entry name" value="yfiA"/>
    <property type="match status" value="1"/>
</dbReference>
<dbReference type="CDD" id="cd00552">
    <property type="entry name" value="RaiA"/>
    <property type="match status" value="1"/>
</dbReference>
<evidence type="ECO:0000256" key="1">
    <source>
        <dbReference type="ARBA" id="ARBA00022845"/>
    </source>
</evidence>
<dbReference type="AlphaFoldDB" id="A0A4Q1SDS8"/>
<dbReference type="Proteomes" id="UP000290253">
    <property type="component" value="Unassembled WGS sequence"/>
</dbReference>
<dbReference type="OrthoDB" id="115350at2"/>
<dbReference type="GO" id="GO:0022627">
    <property type="term" value="C:cytosolic small ribosomal subunit"/>
    <property type="evidence" value="ECO:0007669"/>
    <property type="project" value="TreeGrafter"/>
</dbReference>
<keyword evidence="6" id="KW-1185">Reference proteome</keyword>
<evidence type="ECO:0000256" key="2">
    <source>
        <dbReference type="ARBA" id="ARBA00038695"/>
    </source>
</evidence>
<comment type="subunit">
    <text evidence="2">Associates exclusively with 100S ribosomes, which are dimers of 70S ribosomes.</text>
</comment>
<dbReference type="EMBL" id="SDMK01000002">
    <property type="protein sequence ID" value="RXS95392.1"/>
    <property type="molecule type" value="Genomic_DNA"/>
</dbReference>
<proteinExistence type="predicted"/>
<dbReference type="GO" id="GO:0043024">
    <property type="term" value="F:ribosomal small subunit binding"/>
    <property type="evidence" value="ECO:0007669"/>
    <property type="project" value="TreeGrafter"/>
</dbReference>
<dbReference type="Gene3D" id="3.30.505.50">
    <property type="entry name" value="Sigma 54 modulation/S30EA ribosomal protein, C-terminal domain"/>
    <property type="match status" value="1"/>
</dbReference>
<reference evidence="5 6" key="1">
    <citation type="journal article" date="2016" name="Int. J. Syst. Evol. Microbiol.">
        <title>Acidipila dinghuensis sp. nov., an acidobacterium isolated from forest soil.</title>
        <authorList>
            <person name="Jiang Y.W."/>
            <person name="Wang J."/>
            <person name="Chen M.H."/>
            <person name="Lv Y.Y."/>
            <person name="Qiu L.H."/>
        </authorList>
    </citation>
    <scope>NUCLEOTIDE SEQUENCE [LARGE SCALE GENOMIC DNA]</scope>
    <source>
        <strain evidence="5 6">DHOF10</strain>
    </source>
</reference>
<dbReference type="InterPro" id="IPR038416">
    <property type="entry name" value="Ribosom_S30AE_C_sf"/>
</dbReference>
<dbReference type="SUPFAM" id="SSF69754">
    <property type="entry name" value="Ribosome binding protein Y (YfiA homologue)"/>
    <property type="match status" value="1"/>
</dbReference>
<dbReference type="GO" id="GO:0045900">
    <property type="term" value="P:negative regulation of translational elongation"/>
    <property type="evidence" value="ECO:0007669"/>
    <property type="project" value="TreeGrafter"/>
</dbReference>
<dbReference type="Gene3D" id="3.30.160.100">
    <property type="entry name" value="Ribosome hibernation promotion factor-like"/>
    <property type="match status" value="1"/>
</dbReference>
<dbReference type="Pfam" id="PF02482">
    <property type="entry name" value="Ribosomal_S30AE"/>
    <property type="match status" value="1"/>
</dbReference>
<name>A0A4Q1SDS8_9BACT</name>
<evidence type="ECO:0000256" key="3">
    <source>
        <dbReference type="ARBA" id="ARBA00041148"/>
    </source>
</evidence>
<dbReference type="InterPro" id="IPR003489">
    <property type="entry name" value="RHF/RaiA"/>
</dbReference>
<sequence>MTMQVEYTGRQVTISSTFRTLAEEGVERIAKLFPRITSVHVTLSAEKYRQTAEVTIKTRLHEFLGISESTNMETALREALDKAETQAIKCKKKLEAKKRTPKVEKVTAETQLLRPARKAAKLVPRSVEDLDEVPAVVNGTRNGRRASSVTVPVTVHSFPSRTPIHEPHIVRSTDGVALRPMTLEEAVKEAEFRDREVFVFRDNKGHVKVLHRKRDGKMELIEEP</sequence>
<dbReference type="Pfam" id="PF16321">
    <property type="entry name" value="Ribosom_S30AE_C"/>
    <property type="match status" value="1"/>
</dbReference>
<accession>A0A4Q1SDS8</accession>
<evidence type="ECO:0000259" key="4">
    <source>
        <dbReference type="Pfam" id="PF16321"/>
    </source>
</evidence>
<organism evidence="5 6">
    <name type="scientific">Silvibacterium dinghuense</name>
    <dbReference type="NCBI Taxonomy" id="1560006"/>
    <lineage>
        <taxon>Bacteria</taxon>
        <taxon>Pseudomonadati</taxon>
        <taxon>Acidobacteriota</taxon>
        <taxon>Terriglobia</taxon>
        <taxon>Terriglobales</taxon>
        <taxon>Acidobacteriaceae</taxon>
        <taxon>Silvibacterium</taxon>
    </lineage>
</organism>
<keyword evidence="1" id="KW-0810">Translation regulation</keyword>
<gene>
    <name evidence="5" type="primary">raiA</name>
    <name evidence="5" type="ORF">ESZ00_12490</name>
</gene>
<feature type="domain" description="Sigma 54 modulation/S30EA ribosomal protein C-terminal" evidence="4">
    <location>
        <begin position="166"/>
        <end position="217"/>
    </location>
</feature>
<dbReference type="PANTHER" id="PTHR33231:SF1">
    <property type="entry name" value="30S RIBOSOMAL PROTEIN"/>
    <property type="match status" value="1"/>
</dbReference>
<evidence type="ECO:0000313" key="6">
    <source>
        <dbReference type="Proteomes" id="UP000290253"/>
    </source>
</evidence>
<dbReference type="PANTHER" id="PTHR33231">
    <property type="entry name" value="30S RIBOSOMAL PROTEIN"/>
    <property type="match status" value="1"/>
</dbReference>